<name>A0A8H6J7H1_9PEZI</name>
<comment type="caution">
    <text evidence="12">The sequence shown here is derived from an EMBL/GenBank/DDBJ whole genome shotgun (WGS) entry which is preliminary data.</text>
</comment>
<sequence>MRSTFLLSLSTVLAAAITASQAATTTTTGSPTDPTPLPELVSMLPPCGFRCLDRVKAEVGCGVADVKCLCETPNEFFIKMGFCIQFNSDCSDKDTKVAREVAGQFCDVAGQSPSQDTLASVSSIITGGVAKATATSSSSSVFTNAAGVVGKGIQMAVYVAAAAAVL</sequence>
<evidence type="ECO:0000256" key="4">
    <source>
        <dbReference type="ARBA" id="ARBA00022525"/>
    </source>
</evidence>
<accession>A0A8H6J7H1</accession>
<evidence type="ECO:0000313" key="13">
    <source>
        <dbReference type="Proteomes" id="UP000652219"/>
    </source>
</evidence>
<evidence type="ECO:0000313" key="12">
    <source>
        <dbReference type="EMBL" id="KAF6807435.1"/>
    </source>
</evidence>
<organism evidence="12 13">
    <name type="scientific">Colletotrichum sojae</name>
    <dbReference type="NCBI Taxonomy" id="2175907"/>
    <lineage>
        <taxon>Eukaryota</taxon>
        <taxon>Fungi</taxon>
        <taxon>Dikarya</taxon>
        <taxon>Ascomycota</taxon>
        <taxon>Pezizomycotina</taxon>
        <taxon>Sordariomycetes</taxon>
        <taxon>Hypocreomycetidae</taxon>
        <taxon>Glomerellales</taxon>
        <taxon>Glomerellaceae</taxon>
        <taxon>Colletotrichum</taxon>
        <taxon>Colletotrichum orchidearum species complex</taxon>
    </lineage>
</organism>
<keyword evidence="5" id="KW-0325">Glycoprotein</keyword>
<keyword evidence="5" id="KW-0472">Membrane</keyword>
<dbReference type="PROSITE" id="PS52012">
    <property type="entry name" value="CFEM"/>
    <property type="match status" value="1"/>
</dbReference>
<dbReference type="Pfam" id="PF05730">
    <property type="entry name" value="CFEM"/>
    <property type="match status" value="1"/>
</dbReference>
<protein>
    <recommendedName>
        <fullName evidence="11">CFEM domain-containing protein</fullName>
    </recommendedName>
</protein>
<dbReference type="EMBL" id="WIGN01000137">
    <property type="protein sequence ID" value="KAF6807435.1"/>
    <property type="molecule type" value="Genomic_DNA"/>
</dbReference>
<evidence type="ECO:0000256" key="6">
    <source>
        <dbReference type="ARBA" id="ARBA00022729"/>
    </source>
</evidence>
<dbReference type="InterPro" id="IPR008427">
    <property type="entry name" value="Extracellular_membr_CFEM_dom"/>
</dbReference>
<dbReference type="GO" id="GO:0005576">
    <property type="term" value="C:extracellular region"/>
    <property type="evidence" value="ECO:0007669"/>
    <property type="project" value="UniProtKB-SubCell"/>
</dbReference>
<keyword evidence="5" id="KW-0336">GPI-anchor</keyword>
<evidence type="ECO:0000256" key="1">
    <source>
        <dbReference type="ARBA" id="ARBA00004589"/>
    </source>
</evidence>
<evidence type="ECO:0000259" key="11">
    <source>
        <dbReference type="PROSITE" id="PS52012"/>
    </source>
</evidence>
<dbReference type="Proteomes" id="UP000652219">
    <property type="component" value="Unassembled WGS sequence"/>
</dbReference>
<evidence type="ECO:0000256" key="2">
    <source>
        <dbReference type="ARBA" id="ARBA00004613"/>
    </source>
</evidence>
<keyword evidence="4" id="KW-0964">Secreted</keyword>
<dbReference type="GO" id="GO:0046872">
    <property type="term" value="F:metal ion binding"/>
    <property type="evidence" value="ECO:0007669"/>
    <property type="project" value="UniProtKB-UniRule"/>
</dbReference>
<keyword evidence="6 10" id="KW-0732">Signal</keyword>
<proteinExistence type="inferred from homology"/>
<keyword evidence="7 9" id="KW-1015">Disulfide bond</keyword>
<dbReference type="GO" id="GO:0098552">
    <property type="term" value="C:side of membrane"/>
    <property type="evidence" value="ECO:0007669"/>
    <property type="project" value="UniProtKB-KW"/>
</dbReference>
<reference evidence="12 13" key="1">
    <citation type="journal article" date="2020" name="Phytopathology">
        <title>Genome Sequence Resources of Colletotrichum truncatum, C. plurivorum, C. musicola, and C. sojae: Four Species Pathogenic to Soybean (Glycine max).</title>
        <authorList>
            <person name="Rogerio F."/>
            <person name="Boufleur T.R."/>
            <person name="Ciampi-Guillardi M."/>
            <person name="Sukno S.A."/>
            <person name="Thon M.R."/>
            <person name="Massola Junior N.S."/>
            <person name="Baroncelli R."/>
        </authorList>
    </citation>
    <scope>NUCLEOTIDE SEQUENCE [LARGE SCALE GENOMIC DNA]</scope>
    <source>
        <strain evidence="12 13">LFN0009</strain>
    </source>
</reference>
<dbReference type="AlphaFoldDB" id="A0A8H6J7H1"/>
<evidence type="ECO:0000256" key="9">
    <source>
        <dbReference type="PROSITE-ProRule" id="PRU01356"/>
    </source>
</evidence>
<evidence type="ECO:0000256" key="8">
    <source>
        <dbReference type="ARBA" id="ARBA00023288"/>
    </source>
</evidence>
<comment type="caution">
    <text evidence="9">Lacks conserved residue(s) required for the propagation of feature annotation.</text>
</comment>
<keyword evidence="9" id="KW-0479">Metal-binding</keyword>
<keyword evidence="8" id="KW-0449">Lipoprotein</keyword>
<keyword evidence="9" id="KW-0349">Heme</keyword>
<feature type="signal peptide" evidence="10">
    <location>
        <begin position="1"/>
        <end position="22"/>
    </location>
</feature>
<feature type="chain" id="PRO_5034210546" description="CFEM domain-containing protein" evidence="10">
    <location>
        <begin position="23"/>
        <end position="166"/>
    </location>
</feature>
<evidence type="ECO:0000256" key="5">
    <source>
        <dbReference type="ARBA" id="ARBA00022622"/>
    </source>
</evidence>
<dbReference type="SMART" id="SM00747">
    <property type="entry name" value="CFEM"/>
    <property type="match status" value="1"/>
</dbReference>
<evidence type="ECO:0000256" key="3">
    <source>
        <dbReference type="ARBA" id="ARBA00010031"/>
    </source>
</evidence>
<evidence type="ECO:0000256" key="10">
    <source>
        <dbReference type="SAM" id="SignalP"/>
    </source>
</evidence>
<feature type="binding site" description="axial binding residue" evidence="9">
    <location>
        <position position="65"/>
    </location>
    <ligand>
        <name>heme</name>
        <dbReference type="ChEBI" id="CHEBI:30413"/>
    </ligand>
    <ligandPart>
        <name>Fe</name>
        <dbReference type="ChEBI" id="CHEBI:18248"/>
    </ligandPart>
</feature>
<feature type="disulfide bond" evidence="9">
    <location>
        <begin position="61"/>
        <end position="68"/>
    </location>
</feature>
<comment type="subcellular location">
    <subcellularLocation>
        <location evidence="1">Membrane</location>
        <topology evidence="1">Lipid-anchor</topology>
        <topology evidence="1">GPI-anchor</topology>
    </subcellularLocation>
    <subcellularLocation>
        <location evidence="2">Secreted</location>
    </subcellularLocation>
</comment>
<comment type="similarity">
    <text evidence="3">Belongs to the RBT5 family.</text>
</comment>
<evidence type="ECO:0000256" key="7">
    <source>
        <dbReference type="ARBA" id="ARBA00023157"/>
    </source>
</evidence>
<feature type="domain" description="CFEM" evidence="11">
    <location>
        <begin position="19"/>
        <end position="132"/>
    </location>
</feature>
<keyword evidence="13" id="KW-1185">Reference proteome</keyword>
<keyword evidence="9" id="KW-0408">Iron</keyword>
<gene>
    <name evidence="12" type="ORF">CSOJ01_08164</name>
</gene>